<dbReference type="Proteomes" id="UP000095283">
    <property type="component" value="Unplaced"/>
</dbReference>
<dbReference type="AlphaFoldDB" id="A0A1I7WV51"/>
<reference evidence="2" key="1">
    <citation type="submission" date="2016-11" db="UniProtKB">
        <authorList>
            <consortium name="WormBaseParasite"/>
        </authorList>
    </citation>
    <scope>IDENTIFICATION</scope>
</reference>
<evidence type="ECO:0000313" key="2">
    <source>
        <dbReference type="WBParaSite" id="Hba_09039"/>
    </source>
</evidence>
<protein>
    <submittedName>
        <fullName evidence="2">Uncharacterized protein</fullName>
    </submittedName>
</protein>
<name>A0A1I7WV51_HETBA</name>
<accession>A0A1I7WV51</accession>
<proteinExistence type="predicted"/>
<organism evidence="1 2">
    <name type="scientific">Heterorhabditis bacteriophora</name>
    <name type="common">Entomopathogenic nematode worm</name>
    <dbReference type="NCBI Taxonomy" id="37862"/>
    <lineage>
        <taxon>Eukaryota</taxon>
        <taxon>Metazoa</taxon>
        <taxon>Ecdysozoa</taxon>
        <taxon>Nematoda</taxon>
        <taxon>Chromadorea</taxon>
        <taxon>Rhabditida</taxon>
        <taxon>Rhabditina</taxon>
        <taxon>Rhabditomorpha</taxon>
        <taxon>Strongyloidea</taxon>
        <taxon>Heterorhabditidae</taxon>
        <taxon>Heterorhabditis</taxon>
    </lineage>
</organism>
<sequence length="149" mass="17013">MYHILKLQDLASLPSENHVQIASECQDNNLDIGAGDSSQYQGMFSRNIECDDILLMRMAKSKTMRRDLTDATSPTFVVTSRFGLHFRRDINYLWSQTWFQISDSLLPNAVKIQLEKISDSYPKWVVYLAAGFNILINLTISKCITTVES</sequence>
<keyword evidence="1" id="KW-1185">Reference proteome</keyword>
<evidence type="ECO:0000313" key="1">
    <source>
        <dbReference type="Proteomes" id="UP000095283"/>
    </source>
</evidence>
<dbReference type="WBParaSite" id="Hba_09039">
    <property type="protein sequence ID" value="Hba_09039"/>
    <property type="gene ID" value="Hba_09039"/>
</dbReference>